<gene>
    <name evidence="1" type="ORF">SDC9_137555</name>
</gene>
<dbReference type="AlphaFoldDB" id="A0A645DLV7"/>
<sequence length="38" mass="4470">MKIVTDGDIEEFLPVDDDIMDKLIPIVEERLFCDDEEE</sequence>
<proteinExistence type="predicted"/>
<protein>
    <submittedName>
        <fullName evidence="1">Uncharacterized protein</fullName>
    </submittedName>
</protein>
<evidence type="ECO:0000313" key="1">
    <source>
        <dbReference type="EMBL" id="MPM90434.1"/>
    </source>
</evidence>
<dbReference type="EMBL" id="VSSQ01037679">
    <property type="protein sequence ID" value="MPM90434.1"/>
    <property type="molecule type" value="Genomic_DNA"/>
</dbReference>
<name>A0A645DLV7_9ZZZZ</name>
<organism evidence="1">
    <name type="scientific">bioreactor metagenome</name>
    <dbReference type="NCBI Taxonomy" id="1076179"/>
    <lineage>
        <taxon>unclassified sequences</taxon>
        <taxon>metagenomes</taxon>
        <taxon>ecological metagenomes</taxon>
    </lineage>
</organism>
<reference evidence="1" key="1">
    <citation type="submission" date="2019-08" db="EMBL/GenBank/DDBJ databases">
        <authorList>
            <person name="Kucharzyk K."/>
            <person name="Murdoch R.W."/>
            <person name="Higgins S."/>
            <person name="Loffler F."/>
        </authorList>
    </citation>
    <scope>NUCLEOTIDE SEQUENCE</scope>
</reference>
<comment type="caution">
    <text evidence="1">The sequence shown here is derived from an EMBL/GenBank/DDBJ whole genome shotgun (WGS) entry which is preliminary data.</text>
</comment>
<accession>A0A645DLV7</accession>